<feature type="chain" id="PRO_5042206901" description="TNFR-Cys domain-containing protein" evidence="3">
    <location>
        <begin position="28"/>
        <end position="590"/>
    </location>
</feature>
<comment type="caution">
    <text evidence="4">The sequence shown here is derived from an EMBL/GenBank/DDBJ whole genome shotgun (WGS) entry which is preliminary data.</text>
</comment>
<evidence type="ECO:0000256" key="3">
    <source>
        <dbReference type="SAM" id="SignalP"/>
    </source>
</evidence>
<feature type="compositionally biased region" description="Basic and acidic residues" evidence="1">
    <location>
        <begin position="299"/>
        <end position="315"/>
    </location>
</feature>
<feature type="compositionally biased region" description="Acidic residues" evidence="1">
    <location>
        <begin position="272"/>
        <end position="285"/>
    </location>
</feature>
<organism evidence="4 5">
    <name type="scientific">Chaetoceros tenuissimus</name>
    <dbReference type="NCBI Taxonomy" id="426638"/>
    <lineage>
        <taxon>Eukaryota</taxon>
        <taxon>Sar</taxon>
        <taxon>Stramenopiles</taxon>
        <taxon>Ochrophyta</taxon>
        <taxon>Bacillariophyta</taxon>
        <taxon>Coscinodiscophyceae</taxon>
        <taxon>Chaetocerotophycidae</taxon>
        <taxon>Chaetocerotales</taxon>
        <taxon>Chaetocerotaceae</taxon>
        <taxon>Chaetoceros</taxon>
    </lineage>
</organism>
<evidence type="ECO:0000313" key="4">
    <source>
        <dbReference type="EMBL" id="GFH58623.1"/>
    </source>
</evidence>
<sequence length="590" mass="65905">MQLRQNLSVAFALISAVIASQLVMGLAEERHESNEVSANTFRDEGNIVSHDFAKNENSVIQGHLRNSYSSLDMKDYHENSLEWPWNRKNSTSNNSCSSHQNCTACTEASMTCHWCAHDEKCHAKGSWSGCTIGATCKKPSNDTKDNRCAAHKTCTECTLSSNLCHYCAFDNECHAIGSVYGCTHGVNCYSNDRCQRLKPEPIQPRIFDEIGTFPLILIFTIAIGIISCSSIMFVGAKAVKGAYDDYVADRVPPAEAFTHQAHRMLDLDPIQEDSEDEHEEDDEEADSNKHDDEDGNSNESKEEEKGQPSESVKGDEEAEENCEESNGCEEEAAEDDDGSDEESDWDPLTERLLSPVPDPSRMPTRNERKANKYMNCMIRTCSAWYMFSIFFAVSFAASSILFFPKVPEVNVCSDEFAWKSIIDSLTSLKMEASFEILTSVKNKNRLDVALEGISGTFRHDGEEVGSFEIKDTIIAASSISDVLVTCTVAPDRWESLGLITDYYRDKLQFLVNASGKLRIKGIGFAIPIKEEDILVKANKSVTKKDRELCACPQWKDVYPTKSPVMSFEEAMESVEIPFPSKREADVISYK</sequence>
<gene>
    <name evidence="4" type="ORF">CTEN210_15099</name>
</gene>
<feature type="signal peptide" evidence="3">
    <location>
        <begin position="1"/>
        <end position="27"/>
    </location>
</feature>
<reference evidence="4 5" key="1">
    <citation type="journal article" date="2021" name="Sci. Rep.">
        <title>The genome of the diatom Chaetoceros tenuissimus carries an ancient integrated fragment of an extant virus.</title>
        <authorList>
            <person name="Hongo Y."/>
            <person name="Kimura K."/>
            <person name="Takaki Y."/>
            <person name="Yoshida Y."/>
            <person name="Baba S."/>
            <person name="Kobayashi G."/>
            <person name="Nagasaki K."/>
            <person name="Hano T."/>
            <person name="Tomaru Y."/>
        </authorList>
    </citation>
    <scope>NUCLEOTIDE SEQUENCE [LARGE SCALE GENOMIC DNA]</scope>
    <source>
        <strain evidence="4 5">NIES-3715</strain>
    </source>
</reference>
<keyword evidence="2" id="KW-1133">Transmembrane helix</keyword>
<protein>
    <recommendedName>
        <fullName evidence="6">TNFR-Cys domain-containing protein</fullName>
    </recommendedName>
</protein>
<evidence type="ECO:0000256" key="1">
    <source>
        <dbReference type="SAM" id="MobiDB-lite"/>
    </source>
</evidence>
<feature type="transmembrane region" description="Helical" evidence="2">
    <location>
        <begin position="383"/>
        <end position="403"/>
    </location>
</feature>
<evidence type="ECO:0000313" key="5">
    <source>
        <dbReference type="Proteomes" id="UP001054902"/>
    </source>
</evidence>
<dbReference type="Gene3D" id="2.60.40.1820">
    <property type="match status" value="1"/>
</dbReference>
<keyword evidence="2" id="KW-0812">Transmembrane</keyword>
<dbReference type="EMBL" id="BLLK01000062">
    <property type="protein sequence ID" value="GFH58623.1"/>
    <property type="molecule type" value="Genomic_DNA"/>
</dbReference>
<evidence type="ECO:0000256" key="2">
    <source>
        <dbReference type="SAM" id="Phobius"/>
    </source>
</evidence>
<evidence type="ECO:0008006" key="6">
    <source>
        <dbReference type="Google" id="ProtNLM"/>
    </source>
</evidence>
<feature type="region of interest" description="Disordered" evidence="1">
    <location>
        <begin position="272"/>
        <end position="366"/>
    </location>
</feature>
<feature type="compositionally biased region" description="Acidic residues" evidence="1">
    <location>
        <begin position="316"/>
        <end position="347"/>
    </location>
</feature>
<accession>A0AAD3HD18</accession>
<keyword evidence="3" id="KW-0732">Signal</keyword>
<proteinExistence type="predicted"/>
<dbReference type="SUPFAM" id="SSF117070">
    <property type="entry name" value="LEA14-like"/>
    <property type="match status" value="1"/>
</dbReference>
<keyword evidence="2" id="KW-0472">Membrane</keyword>
<feature type="transmembrane region" description="Helical" evidence="2">
    <location>
        <begin position="213"/>
        <end position="234"/>
    </location>
</feature>
<dbReference type="Proteomes" id="UP001054902">
    <property type="component" value="Unassembled WGS sequence"/>
</dbReference>
<name>A0AAD3HD18_9STRA</name>
<dbReference type="AlphaFoldDB" id="A0AAD3HD18"/>
<keyword evidence="5" id="KW-1185">Reference proteome</keyword>